<feature type="chain" id="PRO_5030725923" evidence="1">
    <location>
        <begin position="28"/>
        <end position="132"/>
    </location>
</feature>
<dbReference type="AlphaFoldDB" id="A0A7W6BTV6"/>
<keyword evidence="1" id="KW-0732">Signal</keyword>
<dbReference type="PROSITE" id="PS51257">
    <property type="entry name" value="PROKAR_LIPOPROTEIN"/>
    <property type="match status" value="1"/>
</dbReference>
<evidence type="ECO:0000313" key="2">
    <source>
        <dbReference type="EMBL" id="MBB3934510.1"/>
    </source>
</evidence>
<proteinExistence type="predicted"/>
<comment type="caution">
    <text evidence="2">The sequence shown here is derived from an EMBL/GenBank/DDBJ whole genome shotgun (WGS) entry which is preliminary data.</text>
</comment>
<protein>
    <submittedName>
        <fullName evidence="2">Surface antigen</fullName>
    </submittedName>
</protein>
<evidence type="ECO:0000256" key="1">
    <source>
        <dbReference type="SAM" id="SignalP"/>
    </source>
</evidence>
<sequence>MSRFWTTCFVVAALPILSGCLTSAPRAAPEPLSDRAAALRGSIAPTGTMKLSATAEQRALQAQYQALQFGTVGQPIPWESDGFKGEITPTQLYRIGSQDCRGYTLVITRGASKVRQVGSACRTGTDLWTPVA</sequence>
<dbReference type="Proteomes" id="UP000531216">
    <property type="component" value="Unassembled WGS sequence"/>
</dbReference>
<feature type="signal peptide" evidence="1">
    <location>
        <begin position="1"/>
        <end position="27"/>
    </location>
</feature>
<dbReference type="RefSeq" id="WP_090958204.1">
    <property type="nucleotide sequence ID" value="NZ_FOOA01000001.1"/>
</dbReference>
<accession>A0A7W6BTV6</accession>
<name>A0A7W6BTV6_9HYPH</name>
<dbReference type="EMBL" id="JACIDO010000001">
    <property type="protein sequence ID" value="MBB3934510.1"/>
    <property type="molecule type" value="Genomic_DNA"/>
</dbReference>
<evidence type="ECO:0000313" key="3">
    <source>
        <dbReference type="Proteomes" id="UP000531216"/>
    </source>
</evidence>
<reference evidence="2 3" key="1">
    <citation type="submission" date="2020-08" db="EMBL/GenBank/DDBJ databases">
        <title>Genomic Encyclopedia of Type Strains, Phase IV (KMG-IV): sequencing the most valuable type-strain genomes for metagenomic binning, comparative biology and taxonomic classification.</title>
        <authorList>
            <person name="Goeker M."/>
        </authorList>
    </citation>
    <scope>NUCLEOTIDE SEQUENCE [LARGE SCALE GENOMIC DNA]</scope>
    <source>
        <strain evidence="2 3">DSM 25024</strain>
    </source>
</reference>
<keyword evidence="3" id="KW-1185">Reference proteome</keyword>
<organism evidence="2 3">
    <name type="scientific">Aureimonas phyllosphaerae</name>
    <dbReference type="NCBI Taxonomy" id="1166078"/>
    <lineage>
        <taxon>Bacteria</taxon>
        <taxon>Pseudomonadati</taxon>
        <taxon>Pseudomonadota</taxon>
        <taxon>Alphaproteobacteria</taxon>
        <taxon>Hyphomicrobiales</taxon>
        <taxon>Aurantimonadaceae</taxon>
        <taxon>Aureimonas</taxon>
    </lineage>
</organism>
<gene>
    <name evidence="2" type="ORF">GGR05_000621</name>
</gene>
<dbReference type="OrthoDB" id="5402098at2"/>